<dbReference type="EMBL" id="JAROYP010000014">
    <property type="protein sequence ID" value="MDH5163373.1"/>
    <property type="molecule type" value="Genomic_DNA"/>
</dbReference>
<dbReference type="PANTHER" id="PTHR30121">
    <property type="entry name" value="UNCHARACTERIZED PROTEIN YJGR-RELATED"/>
    <property type="match status" value="1"/>
</dbReference>
<keyword evidence="2" id="KW-0547">Nucleotide-binding</keyword>
<dbReference type="RefSeq" id="WP_280618078.1">
    <property type="nucleotide sequence ID" value="NZ_JAROYP010000014.1"/>
</dbReference>
<keyword evidence="2" id="KW-0067">ATP-binding</keyword>
<evidence type="ECO:0000313" key="3">
    <source>
        <dbReference type="Proteomes" id="UP001159179"/>
    </source>
</evidence>
<dbReference type="InterPro" id="IPR051162">
    <property type="entry name" value="T4SS_component"/>
</dbReference>
<gene>
    <name evidence="2" type="ORF">P5X88_20785</name>
</gene>
<dbReference type="Gene3D" id="1.10.8.730">
    <property type="match status" value="1"/>
</dbReference>
<dbReference type="Gene3D" id="3.40.50.300">
    <property type="entry name" value="P-loop containing nucleotide triphosphate hydrolases"/>
    <property type="match status" value="1"/>
</dbReference>
<protein>
    <submittedName>
        <fullName evidence="2">ATP-binding protein</fullName>
    </submittedName>
</protein>
<accession>A0AAW6T1E9</accession>
<dbReference type="GO" id="GO:0005524">
    <property type="term" value="F:ATP binding"/>
    <property type="evidence" value="ECO:0007669"/>
    <property type="project" value="UniProtKB-KW"/>
</dbReference>
<dbReference type="Pfam" id="PF12846">
    <property type="entry name" value="AAA_10"/>
    <property type="match status" value="1"/>
</dbReference>
<comment type="caution">
    <text evidence="2">The sequence shown here is derived from an EMBL/GenBank/DDBJ whole genome shotgun (WGS) entry which is preliminary data.</text>
</comment>
<evidence type="ECO:0000256" key="1">
    <source>
        <dbReference type="SAM" id="Coils"/>
    </source>
</evidence>
<dbReference type="Proteomes" id="UP001159179">
    <property type="component" value="Unassembled WGS sequence"/>
</dbReference>
<evidence type="ECO:0000313" key="2">
    <source>
        <dbReference type="EMBL" id="MDH5163373.1"/>
    </source>
</evidence>
<dbReference type="PANTHER" id="PTHR30121:SF6">
    <property type="entry name" value="SLR6007 PROTEIN"/>
    <property type="match status" value="1"/>
</dbReference>
<sequence length="648" mass="73024">MIKFFGRNQEAKKEKINNQRTFKQISARQTKAEGIDFISPSLIRETIPSDESIEGKVNDYLVEIGGTTEPARYFRSFFAEITGGNTWAGMLDPLILGEFGKGDTDLAIHIEPADTTIELDQIARRIRGIESDLHTEKNQANASKLRDELMDLRDRQRRLRQSLEKPFRVSIQAVCSSPDLKTLKKYTNNLVRRFAGKGIIMRSPDGKQLSALKSIMPISEDFMYKEHTFSFESSNVADLFPFGNGGITHRSGIVWGYDGLSRPIFYDGWHSNLMNHNMLILGRSGGGKTVAVEALTNRSAHQGIRTFILDPKGDYRKYILGVGCPYIELSPGGQHKINFFDVDVEETPDGGQFVNIESSVLAARAIVFKMLRIMDESILTGKNKVKIENKIRELYKSRNITEDPSSLIDESGGTSNNGGVLSFNLKGKIKTMPQLGDLYQLMVNDEETKEAAELLRNFTRYGDAPSQAIFDTQSTVKINESPIIGFGLDKLDEEVMRPIGLFIATKWQSSKFAKKNRKQKKRVVVDEAQIPMEDPETAQWLENEFRIMRFFNTSMCAVTQGFEVFTRLPQGMGILKNSPTKLLLRQEAIDIEEIKGKLDLSEGEGDFLVHQANQGLGIIRIDNESSVIKIDLTDDEYRLFTTNPNDLI</sequence>
<keyword evidence="1" id="KW-0175">Coiled coil</keyword>
<dbReference type="SUPFAM" id="SSF52540">
    <property type="entry name" value="P-loop containing nucleoside triphosphate hydrolases"/>
    <property type="match status" value="1"/>
</dbReference>
<proteinExistence type="predicted"/>
<name>A0AAW6T1E9_9BACI</name>
<dbReference type="AlphaFoldDB" id="A0AAW6T1E9"/>
<reference evidence="2" key="1">
    <citation type="submission" date="2023-03" db="EMBL/GenBank/DDBJ databases">
        <title>Bacterial isolates from washroom surfaces on a university campus.</title>
        <authorList>
            <person name="Holman D.B."/>
            <person name="Gzyl K.E."/>
            <person name="Taheri A.E."/>
        </authorList>
    </citation>
    <scope>NUCLEOTIDE SEQUENCE</scope>
    <source>
        <strain evidence="2">RD03</strain>
    </source>
</reference>
<feature type="coiled-coil region" evidence="1">
    <location>
        <begin position="135"/>
        <end position="162"/>
    </location>
</feature>
<organism evidence="2 3">
    <name type="scientific">Heyndrickxia oleronia</name>
    <dbReference type="NCBI Taxonomy" id="38875"/>
    <lineage>
        <taxon>Bacteria</taxon>
        <taxon>Bacillati</taxon>
        <taxon>Bacillota</taxon>
        <taxon>Bacilli</taxon>
        <taxon>Bacillales</taxon>
        <taxon>Bacillaceae</taxon>
        <taxon>Heyndrickxia</taxon>
    </lineage>
</organism>
<dbReference type="InterPro" id="IPR027417">
    <property type="entry name" value="P-loop_NTPase"/>
</dbReference>